<evidence type="ECO:0000256" key="4">
    <source>
        <dbReference type="SAM" id="SignalP"/>
    </source>
</evidence>
<feature type="signal peptide" evidence="4">
    <location>
        <begin position="1"/>
        <end position="20"/>
    </location>
</feature>
<evidence type="ECO:0000256" key="3">
    <source>
        <dbReference type="ARBA" id="ARBA00022729"/>
    </source>
</evidence>
<dbReference type="InterPro" id="IPR039424">
    <property type="entry name" value="SBP_5"/>
</dbReference>
<dbReference type="GO" id="GO:0015833">
    <property type="term" value="P:peptide transport"/>
    <property type="evidence" value="ECO:0007669"/>
    <property type="project" value="TreeGrafter"/>
</dbReference>
<dbReference type="PANTHER" id="PTHR30290">
    <property type="entry name" value="PERIPLASMIC BINDING COMPONENT OF ABC TRANSPORTER"/>
    <property type="match status" value="1"/>
</dbReference>
<dbReference type="GO" id="GO:0042597">
    <property type="term" value="C:periplasmic space"/>
    <property type="evidence" value="ECO:0007669"/>
    <property type="project" value="UniProtKB-ARBA"/>
</dbReference>
<dbReference type="Gene3D" id="3.10.105.10">
    <property type="entry name" value="Dipeptide-binding Protein, Domain 3"/>
    <property type="match status" value="1"/>
</dbReference>
<dbReference type="PIRSF" id="PIRSF002741">
    <property type="entry name" value="MppA"/>
    <property type="match status" value="1"/>
</dbReference>
<dbReference type="GO" id="GO:1904680">
    <property type="term" value="F:peptide transmembrane transporter activity"/>
    <property type="evidence" value="ECO:0007669"/>
    <property type="project" value="TreeGrafter"/>
</dbReference>
<dbReference type="GO" id="GO:0043190">
    <property type="term" value="C:ATP-binding cassette (ABC) transporter complex"/>
    <property type="evidence" value="ECO:0007669"/>
    <property type="project" value="InterPro"/>
</dbReference>
<dbReference type="AlphaFoldDB" id="A0A9D1LL07"/>
<sequence length="511" mass="55155">MKKKLSLLLALCLLAVPLTACQSNDADTSQSDSDTTQSDTLVIATTSDVSSLDPSRMASGAETYASSCVYDTLTWLPLGAEEPLMRIAESYTVSEDGLSYTFTLRDDVLFHDGSALTVDDVLYSIELFRSSAALASYSYSIAGCEAPDDSTVVVTFSAPDPAFFENFNNCFILSKAAHEAAGGDFGTQPVGSGPYQVVSHNPGDRLVLSAFPDYYRGEASIKNCEIKVIPDTFTIATALETGEVDYSVAVSFDHIETLEQSGKVTCVVEDGTGVTFAWLNHTIAPYDDVLVRKAISYAIDKQMCNDVIYDGRATVLTTPLPSVAVEGPEGVEGYSYDPEKARELLAEAGYPNGEGLRPLTIQTYEAAADYAEVIQANLTEIGITSEIEIAEINAFISDAFAGNVDLFVLDVGLGSNPASWMSMFTTGGQMNFAHYSNTRVDELYAEAVANPDRDQRQELYSEIFRIVIDEDAAMIPILGGCSCHVFSNELEIGDALEACYSTALPYDLSFR</sequence>
<proteinExistence type="inferred from homology"/>
<dbReference type="PANTHER" id="PTHR30290:SF9">
    <property type="entry name" value="OLIGOPEPTIDE-BINDING PROTEIN APPA"/>
    <property type="match status" value="1"/>
</dbReference>
<dbReference type="Proteomes" id="UP000824073">
    <property type="component" value="Unassembled WGS sequence"/>
</dbReference>
<dbReference type="SUPFAM" id="SSF53850">
    <property type="entry name" value="Periplasmic binding protein-like II"/>
    <property type="match status" value="1"/>
</dbReference>
<reference evidence="6" key="2">
    <citation type="journal article" date="2021" name="PeerJ">
        <title>Extensive microbial diversity within the chicken gut microbiome revealed by metagenomics and culture.</title>
        <authorList>
            <person name="Gilroy R."/>
            <person name="Ravi A."/>
            <person name="Getino M."/>
            <person name="Pursley I."/>
            <person name="Horton D.L."/>
            <person name="Alikhan N.F."/>
            <person name="Baker D."/>
            <person name="Gharbi K."/>
            <person name="Hall N."/>
            <person name="Watson M."/>
            <person name="Adriaenssens E.M."/>
            <person name="Foster-Nyarko E."/>
            <person name="Jarju S."/>
            <person name="Secka A."/>
            <person name="Antonio M."/>
            <person name="Oren A."/>
            <person name="Chaudhuri R.R."/>
            <person name="La Ragione R."/>
            <person name="Hildebrand F."/>
            <person name="Pallen M.J."/>
        </authorList>
    </citation>
    <scope>NUCLEOTIDE SEQUENCE</scope>
    <source>
        <strain evidence="6">CHK191-8634</strain>
    </source>
</reference>
<evidence type="ECO:0000313" key="7">
    <source>
        <dbReference type="Proteomes" id="UP000824073"/>
    </source>
</evidence>
<evidence type="ECO:0000256" key="1">
    <source>
        <dbReference type="ARBA" id="ARBA00005695"/>
    </source>
</evidence>
<organism evidence="6 7">
    <name type="scientific">Candidatus Ventrousia excrementavium</name>
    <dbReference type="NCBI Taxonomy" id="2840961"/>
    <lineage>
        <taxon>Bacteria</taxon>
        <taxon>Bacillati</taxon>
        <taxon>Bacillota</taxon>
        <taxon>Clostridia</taxon>
        <taxon>Eubacteriales</taxon>
        <taxon>Clostridiaceae</taxon>
        <taxon>Clostridiaceae incertae sedis</taxon>
        <taxon>Candidatus Ventrousia</taxon>
    </lineage>
</organism>
<feature type="chain" id="PRO_5039632643" evidence="4">
    <location>
        <begin position="21"/>
        <end position="511"/>
    </location>
</feature>
<keyword evidence="3 4" id="KW-0732">Signal</keyword>
<dbReference type="InterPro" id="IPR030678">
    <property type="entry name" value="Peptide/Ni-bd"/>
</dbReference>
<gene>
    <name evidence="6" type="ORF">IAB67_04575</name>
</gene>
<reference evidence="6" key="1">
    <citation type="submission" date="2020-10" db="EMBL/GenBank/DDBJ databases">
        <authorList>
            <person name="Gilroy R."/>
        </authorList>
    </citation>
    <scope>NUCLEOTIDE SEQUENCE</scope>
    <source>
        <strain evidence="6">CHK191-8634</strain>
    </source>
</reference>
<evidence type="ECO:0000313" key="6">
    <source>
        <dbReference type="EMBL" id="HIU43555.1"/>
    </source>
</evidence>
<accession>A0A9D1LL07</accession>
<comment type="caution">
    <text evidence="6">The sequence shown here is derived from an EMBL/GenBank/DDBJ whole genome shotgun (WGS) entry which is preliminary data.</text>
</comment>
<name>A0A9D1LL07_9CLOT</name>
<comment type="similarity">
    <text evidence="1">Belongs to the bacterial solute-binding protein 5 family.</text>
</comment>
<protein>
    <submittedName>
        <fullName evidence="6">ABC transporter substrate-binding protein</fullName>
    </submittedName>
</protein>
<dbReference type="CDD" id="cd00995">
    <property type="entry name" value="PBP2_NikA_DppA_OppA_like"/>
    <property type="match status" value="1"/>
</dbReference>
<dbReference type="EMBL" id="DVMR01000038">
    <property type="protein sequence ID" value="HIU43555.1"/>
    <property type="molecule type" value="Genomic_DNA"/>
</dbReference>
<evidence type="ECO:0000259" key="5">
    <source>
        <dbReference type="Pfam" id="PF00496"/>
    </source>
</evidence>
<dbReference type="Gene3D" id="3.40.190.10">
    <property type="entry name" value="Periplasmic binding protein-like II"/>
    <property type="match status" value="1"/>
</dbReference>
<dbReference type="InterPro" id="IPR000914">
    <property type="entry name" value="SBP_5_dom"/>
</dbReference>
<dbReference type="Pfam" id="PF00496">
    <property type="entry name" value="SBP_bac_5"/>
    <property type="match status" value="1"/>
</dbReference>
<feature type="domain" description="Solute-binding protein family 5" evidence="5">
    <location>
        <begin position="86"/>
        <end position="429"/>
    </location>
</feature>
<keyword evidence="2" id="KW-0813">Transport</keyword>
<evidence type="ECO:0000256" key="2">
    <source>
        <dbReference type="ARBA" id="ARBA00022448"/>
    </source>
</evidence>